<dbReference type="PROSITE" id="PS51722">
    <property type="entry name" value="G_TR_2"/>
    <property type="match status" value="1"/>
</dbReference>
<dbReference type="RefSeq" id="WP_053551905.1">
    <property type="nucleotide sequence ID" value="NZ_CP010802.1"/>
</dbReference>
<dbReference type="Gene3D" id="2.40.30.10">
    <property type="entry name" value="Translation factors"/>
    <property type="match status" value="2"/>
</dbReference>
<sequence>MAHQSELIAEDILAYLKSQEEKTMLRFITCGSVDDGKSTLIGRLLWDSKMVFEDQLAALAADSKRVGTQGEKIDYALLLDGLQAEREQGITIDVAYRFFSTDRRKFIVADTPGHEQYTRNMVTGASTAQVAVILIDARKGVLTQSRRHSYLVSLVGIRQVVLAINKMDLVDYSQERFEEIRREYEHFAASLGFDAIAAIPISALEGDNVLTRSDRTPWYAGPTLMEHLDTVPIADADAGKPFRLRVQWVNRPNLDFRGFCGTIASGSISAGETVIVSASGQTSRVARIVTMDGDLEKAGAGQAVTLTLADEIDISRGDLLATPDARPCQSDRFEAKVVWMHEEPLHLGRSYLIKAGATTAPVTVSALRFKVNVNTLEEEPGETLSLNEVGACTLTAGRTIPFDPYGENRGTGNFILIDRLSNATVGAGMIEAPLQKAVTLAWPTLTVDKDARSGLKGQTPKVLWFAGRPSAGKSTVAALVEKRLLSLGKHTYLLDGDTLRQGLNADLGASGSEEEEIRRRIVEVARILADAGLIVLASDSGRGSQIARERFAPGEFSEIFIDTAADVCASRSGGVNLPYKPPEAPDFTVDGADAPEEIALTLVRLIFGEPPSCII</sequence>
<dbReference type="InterPro" id="IPR041757">
    <property type="entry name" value="CysN_GTP-bd"/>
</dbReference>
<dbReference type="GO" id="GO:0005524">
    <property type="term" value="F:ATP binding"/>
    <property type="evidence" value="ECO:0007669"/>
    <property type="project" value="UniProtKB-KW"/>
</dbReference>
<dbReference type="GO" id="GO:0003924">
    <property type="term" value="F:GTPase activity"/>
    <property type="evidence" value="ECO:0007669"/>
    <property type="project" value="InterPro"/>
</dbReference>
<evidence type="ECO:0000313" key="8">
    <source>
        <dbReference type="EMBL" id="ALC17935.1"/>
    </source>
</evidence>
<dbReference type="InterPro" id="IPR059117">
    <property type="entry name" value="APS_kinase_dom"/>
</dbReference>
<dbReference type="InterPro" id="IPR044139">
    <property type="entry name" value="CysN_NoDQ_III"/>
</dbReference>
<evidence type="ECO:0000256" key="3">
    <source>
        <dbReference type="ARBA" id="ARBA00022741"/>
    </source>
</evidence>
<dbReference type="InterPro" id="IPR050100">
    <property type="entry name" value="TRAFAC_GTPase_members"/>
</dbReference>
<evidence type="ECO:0000256" key="6">
    <source>
        <dbReference type="HAMAP-Rule" id="MF_00062"/>
    </source>
</evidence>
<dbReference type="NCBIfam" id="TIGR02034">
    <property type="entry name" value="CysN"/>
    <property type="match status" value="1"/>
</dbReference>
<dbReference type="STRING" id="1603606.DSOUD_3212"/>
<dbReference type="CDD" id="cd04166">
    <property type="entry name" value="CysN_ATPS"/>
    <property type="match status" value="1"/>
</dbReference>
<dbReference type="HAMAP" id="MF_00062">
    <property type="entry name" value="Sulf_adenylyltr_sub1"/>
    <property type="match status" value="1"/>
</dbReference>
<dbReference type="Pfam" id="PF22594">
    <property type="entry name" value="GTP-eEF1A_C"/>
    <property type="match status" value="1"/>
</dbReference>
<dbReference type="NCBIfam" id="NF004035">
    <property type="entry name" value="PRK05506.1"/>
    <property type="match status" value="1"/>
</dbReference>
<dbReference type="UniPathway" id="UPA00140">
    <property type="reaction ID" value="UER00204"/>
</dbReference>
<dbReference type="GO" id="GO:0070814">
    <property type="term" value="P:hydrogen sulfide biosynthetic process"/>
    <property type="evidence" value="ECO:0007669"/>
    <property type="project" value="UniProtKB-UniRule"/>
</dbReference>
<dbReference type="InterPro" id="IPR000795">
    <property type="entry name" value="T_Tr_GTP-bd_dom"/>
</dbReference>
<proteinExistence type="inferred from homology"/>
<evidence type="ECO:0000256" key="5">
    <source>
        <dbReference type="ARBA" id="ARBA00023134"/>
    </source>
</evidence>
<dbReference type="FunFam" id="3.40.50.300:FF:000119">
    <property type="entry name" value="Sulfate adenylyltransferase subunit 1"/>
    <property type="match status" value="1"/>
</dbReference>
<comment type="subunit">
    <text evidence="6">Heterodimer composed of CysD, the smaller subunit, and CysN.</text>
</comment>
<dbReference type="PRINTS" id="PR00315">
    <property type="entry name" value="ELONGATNFCT"/>
</dbReference>
<dbReference type="KEGG" id="des:DSOUD_3212"/>
<dbReference type="Proteomes" id="UP000057158">
    <property type="component" value="Chromosome"/>
</dbReference>
<comment type="catalytic activity">
    <reaction evidence="6">
        <text>sulfate + ATP + H(+) = adenosine 5'-phosphosulfate + diphosphate</text>
        <dbReference type="Rhea" id="RHEA:18133"/>
        <dbReference type="ChEBI" id="CHEBI:15378"/>
        <dbReference type="ChEBI" id="CHEBI:16189"/>
        <dbReference type="ChEBI" id="CHEBI:30616"/>
        <dbReference type="ChEBI" id="CHEBI:33019"/>
        <dbReference type="ChEBI" id="CHEBI:58243"/>
        <dbReference type="EC" id="2.7.7.4"/>
    </reaction>
</comment>
<keyword evidence="3 6" id="KW-0547">Nucleotide-binding</keyword>
<evidence type="ECO:0000256" key="1">
    <source>
        <dbReference type="ARBA" id="ARBA00022679"/>
    </source>
</evidence>
<comment type="pathway">
    <text evidence="6">Sulfur metabolism; hydrogen sulfide biosynthesis; sulfite from sulfate: step 1/3.</text>
</comment>
<gene>
    <name evidence="6" type="primary">cysN</name>
    <name evidence="8" type="ORF">DSOUD_3212</name>
</gene>
<dbReference type="Pfam" id="PF00009">
    <property type="entry name" value="GTP_EFTU"/>
    <property type="match status" value="1"/>
</dbReference>
<feature type="binding site" evidence="6">
    <location>
        <begin position="165"/>
        <end position="168"/>
    </location>
    <ligand>
        <name>GTP</name>
        <dbReference type="ChEBI" id="CHEBI:37565"/>
    </ligand>
</feature>
<dbReference type="GO" id="GO:0004781">
    <property type="term" value="F:sulfate adenylyltransferase (ATP) activity"/>
    <property type="evidence" value="ECO:0007669"/>
    <property type="project" value="UniProtKB-UniRule"/>
</dbReference>
<dbReference type="EC" id="2.7.7.4" evidence="6"/>
<dbReference type="NCBIfam" id="NF003478">
    <property type="entry name" value="PRK05124.1"/>
    <property type="match status" value="1"/>
</dbReference>
<feature type="binding site" evidence="6">
    <location>
        <begin position="31"/>
        <end position="38"/>
    </location>
    <ligand>
        <name>GTP</name>
        <dbReference type="ChEBI" id="CHEBI:37565"/>
    </ligand>
</feature>
<dbReference type="GO" id="GO:0005525">
    <property type="term" value="F:GTP binding"/>
    <property type="evidence" value="ECO:0007669"/>
    <property type="project" value="UniProtKB-UniRule"/>
</dbReference>
<organism evidence="8 9">
    <name type="scientific">Desulfuromonas soudanensis</name>
    <dbReference type="NCBI Taxonomy" id="1603606"/>
    <lineage>
        <taxon>Bacteria</taxon>
        <taxon>Pseudomonadati</taxon>
        <taxon>Thermodesulfobacteriota</taxon>
        <taxon>Desulfuromonadia</taxon>
        <taxon>Desulfuromonadales</taxon>
        <taxon>Desulfuromonadaceae</taxon>
        <taxon>Desulfuromonas</taxon>
    </lineage>
</organism>
<comment type="similarity">
    <text evidence="6">Belongs to the TRAFAC class translation factor GTPase superfamily. Classic translation factor GTPase family. CysN/NodQ subfamily.</text>
</comment>
<evidence type="ECO:0000259" key="7">
    <source>
        <dbReference type="PROSITE" id="PS51722"/>
    </source>
</evidence>
<feature type="domain" description="Tr-type G" evidence="7">
    <location>
        <begin position="22"/>
        <end position="237"/>
    </location>
</feature>
<dbReference type="PROSITE" id="PS00301">
    <property type="entry name" value="G_TR_1"/>
    <property type="match status" value="1"/>
</dbReference>
<dbReference type="CDD" id="cd02027">
    <property type="entry name" value="APSK"/>
    <property type="match status" value="1"/>
</dbReference>
<dbReference type="InterPro" id="IPR054696">
    <property type="entry name" value="GTP-eEF1A_C"/>
</dbReference>
<keyword evidence="4 6" id="KW-0067">ATP-binding</keyword>
<keyword evidence="1 6" id="KW-0808">Transferase</keyword>
<keyword evidence="5 6" id="KW-0342">GTP-binding</keyword>
<name>A0A0M4D927_9BACT</name>
<dbReference type="AlphaFoldDB" id="A0A0M4D927"/>
<dbReference type="GO" id="GO:0004020">
    <property type="term" value="F:adenylylsulfate kinase activity"/>
    <property type="evidence" value="ECO:0007669"/>
    <property type="project" value="InterPro"/>
</dbReference>
<dbReference type="InterPro" id="IPR011779">
    <property type="entry name" value="SO4_adenylTrfase_lsu"/>
</dbReference>
<dbReference type="InterPro" id="IPR027417">
    <property type="entry name" value="P-loop_NTPase"/>
</dbReference>
<dbReference type="CDD" id="cd03695">
    <property type="entry name" value="CysN_NodQ_II"/>
    <property type="match status" value="1"/>
</dbReference>
<dbReference type="PANTHER" id="PTHR23115">
    <property type="entry name" value="TRANSLATION FACTOR"/>
    <property type="match status" value="1"/>
</dbReference>
<dbReference type="SUPFAM" id="SSF50465">
    <property type="entry name" value="EF-Tu/eEF-1alpha/eIF2-gamma C-terminal domain"/>
    <property type="match status" value="1"/>
</dbReference>
<dbReference type="InterPro" id="IPR044138">
    <property type="entry name" value="CysN_II"/>
</dbReference>
<keyword evidence="2 6" id="KW-0548">Nucleotidyltransferase</keyword>
<feature type="binding site" evidence="6">
    <location>
        <begin position="110"/>
        <end position="114"/>
    </location>
    <ligand>
        <name>GTP</name>
        <dbReference type="ChEBI" id="CHEBI:37565"/>
    </ligand>
</feature>
<dbReference type="PATRIC" id="fig|1603606.3.peg.3459"/>
<dbReference type="InterPro" id="IPR009000">
    <property type="entry name" value="Transl_B-barrel_sf"/>
</dbReference>
<protein>
    <recommendedName>
        <fullName evidence="6">Sulfate adenylyltransferase subunit 1</fullName>
        <ecNumber evidence="6">2.7.7.4</ecNumber>
    </recommendedName>
    <alternativeName>
        <fullName evidence="6">ATP-sulfurylase large subunit</fullName>
    </alternativeName>
    <alternativeName>
        <fullName evidence="6">Sulfate adenylate transferase</fullName>
        <shortName evidence="6">SAT</shortName>
    </alternativeName>
</protein>
<reference evidence="8 9" key="1">
    <citation type="submission" date="2015-07" db="EMBL/GenBank/DDBJ databases">
        <title>Isolation and Genomic Characterization of a Novel Halophilic Metal-Reducing Deltaproteobacterium from the Deep Subsurface.</title>
        <authorList>
            <person name="Badalamenti J.P."/>
            <person name="Summers Z.M."/>
            <person name="Gralnick J.A."/>
            <person name="Bond D.R."/>
        </authorList>
    </citation>
    <scope>NUCLEOTIDE SEQUENCE [LARGE SCALE GENOMIC DNA]</scope>
    <source>
        <strain evidence="8 9">WTL</strain>
    </source>
</reference>
<dbReference type="CDD" id="cd04095">
    <property type="entry name" value="CysN_NoDQ_III"/>
    <property type="match status" value="1"/>
</dbReference>
<dbReference type="GO" id="GO:0000103">
    <property type="term" value="P:sulfate assimilation"/>
    <property type="evidence" value="ECO:0007669"/>
    <property type="project" value="UniProtKB-UniRule"/>
</dbReference>
<evidence type="ECO:0000256" key="2">
    <source>
        <dbReference type="ARBA" id="ARBA00022695"/>
    </source>
</evidence>
<dbReference type="SUPFAM" id="SSF50447">
    <property type="entry name" value="Translation proteins"/>
    <property type="match status" value="1"/>
</dbReference>
<dbReference type="Gene3D" id="3.40.50.300">
    <property type="entry name" value="P-loop containing nucleotide triphosphate hydrolases"/>
    <property type="match status" value="2"/>
</dbReference>
<keyword evidence="8" id="KW-0418">Kinase</keyword>
<dbReference type="SUPFAM" id="SSF52540">
    <property type="entry name" value="P-loop containing nucleoside triphosphate hydrolases"/>
    <property type="match status" value="2"/>
</dbReference>
<evidence type="ECO:0000256" key="4">
    <source>
        <dbReference type="ARBA" id="ARBA00022840"/>
    </source>
</evidence>
<keyword evidence="9" id="KW-1185">Reference proteome</keyword>
<accession>A0A0M4D927</accession>
<comment type="function">
    <text evidence="6">With CysD forms the ATP sulfurylase (ATPS) that catalyzes the adenylation of sulfate producing adenosine 5'-phosphosulfate (APS) and diphosphate, the first enzymatic step in sulfur assimilation pathway. APS synthesis involves the formation of a high-energy phosphoric-sulfuric acid anhydride bond driven by GTP hydrolysis by CysN coupled to ATP hydrolysis by CysD.</text>
</comment>
<dbReference type="Pfam" id="PF01583">
    <property type="entry name" value="APS_kinase"/>
    <property type="match status" value="1"/>
</dbReference>
<evidence type="ECO:0000313" key="9">
    <source>
        <dbReference type="Proteomes" id="UP000057158"/>
    </source>
</evidence>
<dbReference type="OrthoDB" id="9804504at2"/>
<dbReference type="InterPro" id="IPR009001">
    <property type="entry name" value="Transl_elong_EF1A/Init_IF2_C"/>
</dbReference>
<dbReference type="InterPro" id="IPR031157">
    <property type="entry name" value="G_TR_CS"/>
</dbReference>
<dbReference type="EMBL" id="CP010802">
    <property type="protein sequence ID" value="ALC17935.1"/>
    <property type="molecule type" value="Genomic_DNA"/>
</dbReference>